<reference evidence="2" key="1">
    <citation type="submission" date="2020-06" db="EMBL/GenBank/DDBJ databases">
        <title>WGS assembly of Ceratodon purpureus strain R40.</title>
        <authorList>
            <person name="Carey S.B."/>
            <person name="Jenkins J."/>
            <person name="Shu S."/>
            <person name="Lovell J.T."/>
            <person name="Sreedasyam A."/>
            <person name="Maumus F."/>
            <person name="Tiley G.P."/>
            <person name="Fernandez-Pozo N."/>
            <person name="Barry K."/>
            <person name="Chen C."/>
            <person name="Wang M."/>
            <person name="Lipzen A."/>
            <person name="Daum C."/>
            <person name="Saski C.A."/>
            <person name="Payton A.C."/>
            <person name="Mcbreen J.C."/>
            <person name="Conrad R.E."/>
            <person name="Kollar L.M."/>
            <person name="Olsson S."/>
            <person name="Huttunen S."/>
            <person name="Landis J.B."/>
            <person name="Wickett N.J."/>
            <person name="Johnson M.G."/>
            <person name="Rensing S.A."/>
            <person name="Grimwood J."/>
            <person name="Schmutz J."/>
            <person name="Mcdaniel S.F."/>
        </authorList>
    </citation>
    <scope>NUCLEOTIDE SEQUENCE</scope>
    <source>
        <strain evidence="2">R40</strain>
    </source>
</reference>
<evidence type="ECO:0000256" key="1">
    <source>
        <dbReference type="SAM" id="MobiDB-lite"/>
    </source>
</evidence>
<keyword evidence="3" id="KW-1185">Reference proteome</keyword>
<accession>A0A8T0HRY8</accession>
<feature type="region of interest" description="Disordered" evidence="1">
    <location>
        <begin position="47"/>
        <end position="98"/>
    </location>
</feature>
<feature type="region of interest" description="Disordered" evidence="1">
    <location>
        <begin position="1"/>
        <end position="21"/>
    </location>
</feature>
<evidence type="ECO:0000313" key="3">
    <source>
        <dbReference type="Proteomes" id="UP000822688"/>
    </source>
</evidence>
<evidence type="ECO:0000313" key="2">
    <source>
        <dbReference type="EMBL" id="KAG0573333.1"/>
    </source>
</evidence>
<dbReference type="AlphaFoldDB" id="A0A8T0HRY8"/>
<protein>
    <submittedName>
        <fullName evidence="2">Uncharacterized protein</fullName>
    </submittedName>
</protein>
<comment type="caution">
    <text evidence="2">The sequence shown here is derived from an EMBL/GenBank/DDBJ whole genome shotgun (WGS) entry which is preliminary data.</text>
</comment>
<gene>
    <name evidence="2" type="ORF">KC19_VG169000</name>
</gene>
<organism evidence="2 3">
    <name type="scientific">Ceratodon purpureus</name>
    <name type="common">Fire moss</name>
    <name type="synonym">Dicranum purpureum</name>
    <dbReference type="NCBI Taxonomy" id="3225"/>
    <lineage>
        <taxon>Eukaryota</taxon>
        <taxon>Viridiplantae</taxon>
        <taxon>Streptophyta</taxon>
        <taxon>Embryophyta</taxon>
        <taxon>Bryophyta</taxon>
        <taxon>Bryophytina</taxon>
        <taxon>Bryopsida</taxon>
        <taxon>Dicranidae</taxon>
        <taxon>Pseudoditrichales</taxon>
        <taxon>Ditrichaceae</taxon>
        <taxon>Ceratodon</taxon>
    </lineage>
</organism>
<feature type="compositionally biased region" description="Polar residues" evidence="1">
    <location>
        <begin position="1"/>
        <end position="12"/>
    </location>
</feature>
<dbReference type="Proteomes" id="UP000822688">
    <property type="component" value="Chromosome V"/>
</dbReference>
<proteinExistence type="predicted"/>
<name>A0A8T0HRY8_CERPU</name>
<dbReference type="EMBL" id="CM026426">
    <property type="protein sequence ID" value="KAG0573333.1"/>
    <property type="molecule type" value="Genomic_DNA"/>
</dbReference>
<sequence length="114" mass="13118">MTKNISPTQSNPPHELPMPKMDLQWGQTHFQSKPRKHAIEFSPIPILRTKPKTPELQAHTQSDELPQRRQYARRASECNPPVETSKPREGDEQNPGKGRRVFWDRASLLVLALC</sequence>